<dbReference type="InterPro" id="IPR017441">
    <property type="entry name" value="Protein_kinase_ATP_BS"/>
</dbReference>
<dbReference type="Gene3D" id="2.60.120.200">
    <property type="match status" value="1"/>
</dbReference>
<accession>A0A9D5D028</accession>
<dbReference type="OrthoDB" id="758516at2759"/>
<keyword evidence="14 21" id="KW-0067">ATP-binding</keyword>
<dbReference type="Pfam" id="PF00139">
    <property type="entry name" value="Lectin_legB"/>
    <property type="match status" value="1"/>
</dbReference>
<evidence type="ECO:0000256" key="10">
    <source>
        <dbReference type="ARBA" id="ARBA00022729"/>
    </source>
</evidence>
<evidence type="ECO:0000256" key="22">
    <source>
        <dbReference type="SAM" id="Phobius"/>
    </source>
</evidence>
<evidence type="ECO:0000256" key="5">
    <source>
        <dbReference type="ARBA" id="ARBA00012513"/>
    </source>
</evidence>
<dbReference type="FunFam" id="3.30.200.20:FF:000112">
    <property type="entry name" value="Lectin-domain containing receptor kinase A4.3"/>
    <property type="match status" value="1"/>
</dbReference>
<dbReference type="Pfam" id="PF00069">
    <property type="entry name" value="Pkinase"/>
    <property type="match status" value="1"/>
</dbReference>
<dbReference type="GO" id="GO:0004674">
    <property type="term" value="F:protein serine/threonine kinase activity"/>
    <property type="evidence" value="ECO:0007669"/>
    <property type="project" value="UniProtKB-KW"/>
</dbReference>
<dbReference type="PANTHER" id="PTHR27007">
    <property type="match status" value="1"/>
</dbReference>
<evidence type="ECO:0000256" key="1">
    <source>
        <dbReference type="ARBA" id="ARBA00004236"/>
    </source>
</evidence>
<keyword evidence="17" id="KW-0675">Receptor</keyword>
<dbReference type="GO" id="GO:0005886">
    <property type="term" value="C:plasma membrane"/>
    <property type="evidence" value="ECO:0007669"/>
    <property type="project" value="UniProtKB-SubCell"/>
</dbReference>
<evidence type="ECO:0000313" key="25">
    <source>
        <dbReference type="Proteomes" id="UP001085076"/>
    </source>
</evidence>
<evidence type="ECO:0000256" key="7">
    <source>
        <dbReference type="ARBA" id="ARBA00022527"/>
    </source>
</evidence>
<evidence type="ECO:0000256" key="18">
    <source>
        <dbReference type="ARBA" id="ARBA00023180"/>
    </source>
</evidence>
<evidence type="ECO:0000256" key="21">
    <source>
        <dbReference type="PROSITE-ProRule" id="PRU10141"/>
    </source>
</evidence>
<evidence type="ECO:0000256" key="4">
    <source>
        <dbReference type="ARBA" id="ARBA00010217"/>
    </source>
</evidence>
<dbReference type="Proteomes" id="UP001085076">
    <property type="component" value="Miscellaneous, Linkage group lg02"/>
</dbReference>
<keyword evidence="12 21" id="KW-0547">Nucleotide-binding</keyword>
<dbReference type="AlphaFoldDB" id="A0A9D5D028"/>
<evidence type="ECO:0000256" key="3">
    <source>
        <dbReference type="ARBA" id="ARBA00008536"/>
    </source>
</evidence>
<feature type="domain" description="Protein kinase" evidence="23">
    <location>
        <begin position="358"/>
        <end position="632"/>
    </location>
</feature>
<sequence>MVAKNHQTTTKFCKMMPLKIFIWALLLKLALLTAGDFTYNGFKDASLSLDGLATLTSDGLLRLTNSSSHKQGHAFATLPLQFKKSSMDKVISFSTTFVFAIVPEYPTFGNSGFAFVLSPSIHFSQALPTYYLGLFNTTNNGNQSNHIFALEFDTILNPEIGDINDNHVGIDINGCISNKSEPAGFTSDDDGQFKNLRLLSGEPMQVWIEYDGTNMQLNATLSPLWTSKPKNALLSSTINLSTIILDHMYVGFSAATGVGYSYHYILGWSFKTDGKVPELNISSLPRLPRALTSFKEKPKAISIWLPLSLSVLVLMTAASAKIIMVRKKRFLELREDWEQDFELHRLSYKQLYKATRGFKDEYLLGIGGFGRVYRGVLPDSKVEVAIKKVSHESRQCVREFVAEIVSLGKLQHRNLVPLLGYCRRKGELILVYEYMPNRSLDKSLFGEGKSILGWSQRFWIIKGVASGLLYMHEDWERVVIHRDIKASNVLLDGGMNGRLGDFGLARLYDHGGVPKTTHLAGTVGYLAPELSRTCRVTTSSDVFAYGVFLLEVACGRRPIELEKPENQQVLLDWVFANLRRGTILETRDQRLGEDYVAEELELVLKLGLLCTHPSPTARPSMRQVTQLLHGDIPFPDLLLNQLCANDPASIEYEGFNAYVLSFPSLSSESFLSSRR</sequence>
<keyword evidence="15 22" id="KW-1133">Transmembrane helix</keyword>
<comment type="similarity">
    <text evidence="3">In the N-terminal section; belongs to the leguminous lectin family.</text>
</comment>
<reference evidence="24" key="1">
    <citation type="submission" date="2021-03" db="EMBL/GenBank/DDBJ databases">
        <authorList>
            <person name="Li Z."/>
            <person name="Yang C."/>
        </authorList>
    </citation>
    <scope>NUCLEOTIDE SEQUENCE</scope>
    <source>
        <strain evidence="24">Dzin_1.0</strain>
        <tissue evidence="24">Leaf</tissue>
    </source>
</reference>
<evidence type="ECO:0000256" key="20">
    <source>
        <dbReference type="ARBA" id="ARBA00048977"/>
    </source>
</evidence>
<dbReference type="PROSITE" id="PS00107">
    <property type="entry name" value="PROTEIN_KINASE_ATP"/>
    <property type="match status" value="1"/>
</dbReference>
<comment type="subcellular location">
    <subcellularLocation>
        <location evidence="1">Cell membrane</location>
    </subcellularLocation>
    <subcellularLocation>
        <location evidence="2">Membrane</location>
        <topology evidence="2">Single-pass type I membrane protein</topology>
    </subcellularLocation>
</comment>
<organism evidence="24 25">
    <name type="scientific">Dioscorea zingiberensis</name>
    <dbReference type="NCBI Taxonomy" id="325984"/>
    <lineage>
        <taxon>Eukaryota</taxon>
        <taxon>Viridiplantae</taxon>
        <taxon>Streptophyta</taxon>
        <taxon>Embryophyta</taxon>
        <taxon>Tracheophyta</taxon>
        <taxon>Spermatophyta</taxon>
        <taxon>Magnoliopsida</taxon>
        <taxon>Liliopsida</taxon>
        <taxon>Dioscoreales</taxon>
        <taxon>Dioscoreaceae</taxon>
        <taxon>Dioscorea</taxon>
    </lineage>
</organism>
<dbReference type="SUPFAM" id="SSF56112">
    <property type="entry name" value="Protein kinase-like (PK-like)"/>
    <property type="match status" value="1"/>
</dbReference>
<dbReference type="PROSITE" id="PS50011">
    <property type="entry name" value="PROTEIN_KINASE_DOM"/>
    <property type="match status" value="1"/>
</dbReference>
<dbReference type="FunFam" id="2.60.120.200:FF:000051">
    <property type="entry name" value="L-type lectin-domain containing receptor kinase V.9"/>
    <property type="match status" value="1"/>
</dbReference>
<dbReference type="InterPro" id="IPR001220">
    <property type="entry name" value="Legume_lectin_dom"/>
</dbReference>
<dbReference type="SMART" id="SM00220">
    <property type="entry name" value="S_TKc"/>
    <property type="match status" value="1"/>
</dbReference>
<keyword evidence="11" id="KW-0430">Lectin</keyword>
<dbReference type="EC" id="2.7.11.1" evidence="5"/>
<evidence type="ECO:0000313" key="24">
    <source>
        <dbReference type="EMBL" id="KAJ0981867.1"/>
    </source>
</evidence>
<evidence type="ECO:0000256" key="2">
    <source>
        <dbReference type="ARBA" id="ARBA00004479"/>
    </source>
</evidence>
<reference evidence="24" key="2">
    <citation type="journal article" date="2022" name="Hortic Res">
        <title>The genome of Dioscorea zingiberensis sheds light on the biosynthesis, origin and evolution of the medicinally important diosgenin saponins.</title>
        <authorList>
            <person name="Li Y."/>
            <person name="Tan C."/>
            <person name="Li Z."/>
            <person name="Guo J."/>
            <person name="Li S."/>
            <person name="Chen X."/>
            <person name="Wang C."/>
            <person name="Dai X."/>
            <person name="Yang H."/>
            <person name="Song W."/>
            <person name="Hou L."/>
            <person name="Xu J."/>
            <person name="Tong Z."/>
            <person name="Xu A."/>
            <person name="Yuan X."/>
            <person name="Wang W."/>
            <person name="Yang Q."/>
            <person name="Chen L."/>
            <person name="Sun Z."/>
            <person name="Wang K."/>
            <person name="Pan B."/>
            <person name="Chen J."/>
            <person name="Bao Y."/>
            <person name="Liu F."/>
            <person name="Qi X."/>
            <person name="Gang D.R."/>
            <person name="Wen J."/>
            <person name="Li J."/>
        </authorList>
    </citation>
    <scope>NUCLEOTIDE SEQUENCE</scope>
    <source>
        <strain evidence="24">Dzin_1.0</strain>
    </source>
</reference>
<keyword evidence="16 22" id="KW-0472">Membrane</keyword>
<evidence type="ECO:0000256" key="11">
    <source>
        <dbReference type="ARBA" id="ARBA00022734"/>
    </source>
</evidence>
<gene>
    <name evidence="24" type="ORF">J5N97_010122</name>
</gene>
<evidence type="ECO:0000256" key="9">
    <source>
        <dbReference type="ARBA" id="ARBA00022692"/>
    </source>
</evidence>
<protein>
    <recommendedName>
        <fullName evidence="5">non-specific serine/threonine protein kinase</fullName>
        <ecNumber evidence="5">2.7.11.1</ecNumber>
    </recommendedName>
</protein>
<dbReference type="InterPro" id="IPR000719">
    <property type="entry name" value="Prot_kinase_dom"/>
</dbReference>
<comment type="caution">
    <text evidence="24">The sequence shown here is derived from an EMBL/GenBank/DDBJ whole genome shotgun (WGS) entry which is preliminary data.</text>
</comment>
<evidence type="ECO:0000256" key="8">
    <source>
        <dbReference type="ARBA" id="ARBA00022679"/>
    </source>
</evidence>
<dbReference type="CDD" id="cd06899">
    <property type="entry name" value="lectin_legume_LecRK_Arcelin_ConA"/>
    <property type="match status" value="1"/>
</dbReference>
<keyword evidence="10" id="KW-0732">Signal</keyword>
<name>A0A9D5D028_9LILI</name>
<evidence type="ECO:0000256" key="15">
    <source>
        <dbReference type="ARBA" id="ARBA00022989"/>
    </source>
</evidence>
<dbReference type="InterPro" id="IPR013320">
    <property type="entry name" value="ConA-like_dom_sf"/>
</dbReference>
<evidence type="ECO:0000256" key="16">
    <source>
        <dbReference type="ARBA" id="ARBA00023136"/>
    </source>
</evidence>
<dbReference type="SUPFAM" id="SSF49899">
    <property type="entry name" value="Concanavalin A-like lectins/glucanases"/>
    <property type="match status" value="1"/>
</dbReference>
<feature type="binding site" evidence="21">
    <location>
        <position position="388"/>
    </location>
    <ligand>
        <name>ATP</name>
        <dbReference type="ChEBI" id="CHEBI:30616"/>
    </ligand>
</feature>
<dbReference type="FunFam" id="1.10.510.10:FF:000517">
    <property type="entry name" value="Putative receptor kinase Lecrk"/>
    <property type="match status" value="1"/>
</dbReference>
<dbReference type="Gene3D" id="1.10.510.10">
    <property type="entry name" value="Transferase(Phosphotransferase) domain 1"/>
    <property type="match status" value="1"/>
</dbReference>
<evidence type="ECO:0000256" key="12">
    <source>
        <dbReference type="ARBA" id="ARBA00022741"/>
    </source>
</evidence>
<dbReference type="PROSITE" id="PS00108">
    <property type="entry name" value="PROTEIN_KINASE_ST"/>
    <property type="match status" value="1"/>
</dbReference>
<evidence type="ECO:0000256" key="13">
    <source>
        <dbReference type="ARBA" id="ARBA00022777"/>
    </source>
</evidence>
<dbReference type="Gene3D" id="3.30.200.20">
    <property type="entry name" value="Phosphorylase Kinase, domain 1"/>
    <property type="match status" value="1"/>
</dbReference>
<proteinExistence type="inferred from homology"/>
<dbReference type="InterPro" id="IPR011009">
    <property type="entry name" value="Kinase-like_dom_sf"/>
</dbReference>
<keyword evidence="6" id="KW-1003">Cell membrane</keyword>
<keyword evidence="7" id="KW-0723">Serine/threonine-protein kinase</keyword>
<evidence type="ECO:0000256" key="17">
    <source>
        <dbReference type="ARBA" id="ARBA00023170"/>
    </source>
</evidence>
<evidence type="ECO:0000256" key="14">
    <source>
        <dbReference type="ARBA" id="ARBA00022840"/>
    </source>
</evidence>
<comment type="similarity">
    <text evidence="4">In the C-terminal section; belongs to the protein kinase superfamily. Ser/Thr protein kinase family.</text>
</comment>
<dbReference type="InterPro" id="IPR050528">
    <property type="entry name" value="L-type_Lectin-RKs"/>
</dbReference>
<keyword evidence="8" id="KW-0808">Transferase</keyword>
<feature type="transmembrane region" description="Helical" evidence="22">
    <location>
        <begin position="303"/>
        <end position="324"/>
    </location>
</feature>
<keyword evidence="9 22" id="KW-0812">Transmembrane</keyword>
<dbReference type="GO" id="GO:0005524">
    <property type="term" value="F:ATP binding"/>
    <property type="evidence" value="ECO:0007669"/>
    <property type="project" value="UniProtKB-UniRule"/>
</dbReference>
<dbReference type="GO" id="GO:0030246">
    <property type="term" value="F:carbohydrate binding"/>
    <property type="evidence" value="ECO:0007669"/>
    <property type="project" value="UniProtKB-KW"/>
</dbReference>
<comment type="catalytic activity">
    <reaction evidence="19">
        <text>L-threonyl-[protein] + ATP = O-phospho-L-threonyl-[protein] + ADP + H(+)</text>
        <dbReference type="Rhea" id="RHEA:46608"/>
        <dbReference type="Rhea" id="RHEA-COMP:11060"/>
        <dbReference type="Rhea" id="RHEA-COMP:11605"/>
        <dbReference type="ChEBI" id="CHEBI:15378"/>
        <dbReference type="ChEBI" id="CHEBI:30013"/>
        <dbReference type="ChEBI" id="CHEBI:30616"/>
        <dbReference type="ChEBI" id="CHEBI:61977"/>
        <dbReference type="ChEBI" id="CHEBI:456216"/>
        <dbReference type="EC" id="2.7.11.1"/>
    </reaction>
    <physiologicalReaction direction="left-to-right" evidence="19">
        <dbReference type="Rhea" id="RHEA:46609"/>
    </physiologicalReaction>
</comment>
<evidence type="ECO:0000259" key="23">
    <source>
        <dbReference type="PROSITE" id="PS50011"/>
    </source>
</evidence>
<comment type="catalytic activity">
    <reaction evidence="20">
        <text>L-seryl-[protein] + ATP = O-phospho-L-seryl-[protein] + ADP + H(+)</text>
        <dbReference type="Rhea" id="RHEA:17989"/>
        <dbReference type="Rhea" id="RHEA-COMP:9863"/>
        <dbReference type="Rhea" id="RHEA-COMP:11604"/>
        <dbReference type="ChEBI" id="CHEBI:15378"/>
        <dbReference type="ChEBI" id="CHEBI:29999"/>
        <dbReference type="ChEBI" id="CHEBI:30616"/>
        <dbReference type="ChEBI" id="CHEBI:83421"/>
        <dbReference type="ChEBI" id="CHEBI:456216"/>
        <dbReference type="EC" id="2.7.11.1"/>
    </reaction>
    <physiologicalReaction direction="left-to-right" evidence="20">
        <dbReference type="Rhea" id="RHEA:17990"/>
    </physiologicalReaction>
</comment>
<dbReference type="EMBL" id="JAGGNH010000002">
    <property type="protein sequence ID" value="KAJ0981867.1"/>
    <property type="molecule type" value="Genomic_DNA"/>
</dbReference>
<keyword evidence="25" id="KW-1185">Reference proteome</keyword>
<evidence type="ECO:0000256" key="6">
    <source>
        <dbReference type="ARBA" id="ARBA00022475"/>
    </source>
</evidence>
<keyword evidence="18" id="KW-0325">Glycoprotein</keyword>
<evidence type="ECO:0000256" key="19">
    <source>
        <dbReference type="ARBA" id="ARBA00048659"/>
    </source>
</evidence>
<keyword evidence="13" id="KW-0418">Kinase</keyword>
<dbReference type="GO" id="GO:1901001">
    <property type="term" value="P:negative regulation of response to salt stress"/>
    <property type="evidence" value="ECO:0007669"/>
    <property type="project" value="UniProtKB-ARBA"/>
</dbReference>
<dbReference type="InterPro" id="IPR008271">
    <property type="entry name" value="Ser/Thr_kinase_AS"/>
</dbReference>